<keyword evidence="5" id="KW-0472">Membrane</keyword>
<evidence type="ECO:0000256" key="3">
    <source>
        <dbReference type="ARBA" id="ARBA00023115"/>
    </source>
</evidence>
<feature type="transmembrane region" description="Helical" evidence="5">
    <location>
        <begin position="116"/>
        <end position="140"/>
    </location>
</feature>
<comment type="similarity">
    <text evidence="1">Belongs to the spermidine/spermine synthase family.</text>
</comment>
<feature type="transmembrane region" description="Helical" evidence="5">
    <location>
        <begin position="293"/>
        <end position="313"/>
    </location>
</feature>
<dbReference type="InterPro" id="IPR030374">
    <property type="entry name" value="PABS"/>
</dbReference>
<dbReference type="InterPro" id="IPR029063">
    <property type="entry name" value="SAM-dependent_MTases_sf"/>
</dbReference>
<keyword evidence="3 4" id="KW-0620">Polyamine biosynthesis</keyword>
<feature type="transmembrane region" description="Helical" evidence="5">
    <location>
        <begin position="261"/>
        <end position="281"/>
    </location>
</feature>
<sequence>MVRIYALVFALSGISGLIYESVWSHYVKLILGHAAFAQTLVLAIFMGGMAAGSWLASRVSQRLRSLLLAYAAVEAGIGIIAIAFQPIFAASTHALFDTVLPALDPGMAAVAAKLTLAALLILPQSLLLGATFPLISGGVLRLDAQGTGRTVALLYFANSIGAVIGVLWAGFWLISAVGLPGTLLTAGIINVGLALLVFCLVRFGQQAELATPPTPPNADDVADGEGLRWILWAAAITGAASFCYEIAWIRMLSMVLGASTHSFELMLAAFILGLALGGLWIRRRIDTLPNPRLFLGIVQLLMGSLALATLPLYNHSFDLMAAAMRGLSRSDSGYVLFSLTGHAIAMLVMLPATFCAGMTLPLLTLILWRSRCGERAIGQVYAANTLGAIVGVIAAVHLVLPAVGLKGLVLFGTLLDGVLGLYLIAGALSDATPLRRYGWLGAFALAWVVCLTSVDFDPQRMAAGVYRHASPTVKEGVEILSWRDGKTASIGLARDARGLVEITTNGKADASINMSGKGSPSPDEITMTLAAVIPMLHHRQARTVANVGFGSGLTTHALLAFPQVERVDTIEIEPEMIKGARLGFEARAPRAFNDPRSRIFIDDARAYFSSHGRRYDLIVSEPSNPYVSGVASLFSEEYYRHITRYLAPDGLFVQWLQIYETSIPVVASVIGALDSVFSDYVVYATDDVNMLVVARRSGTIQPPDYRLLDEPDVRAELARVGVAGRADLALRLVGSKALWSPLLAMVGAPKNSDYFPFVDQNAARYQFLRKRDAFPLLALGDHPVPVLEALKLRREPENSPVGASTYFDTTNTAHLAQRIRDHLLDGHQKTSLPAAFWSSLAAIRAEHDCDGMAPATILALLDVARRTHAFLDAQDVDAIWSRLASASPCNRPGTRVGRWVTFLRALGTRDWPATADGASDLLATEGSALAGAPLETLLIADLTARLVTHDKEGFIRTRRDYLWPAVQEKRVADLLLMNLVLSQALVLGWRDPLASERAAQ</sequence>
<dbReference type="Proteomes" id="UP000199169">
    <property type="component" value="Unassembled WGS sequence"/>
</dbReference>
<dbReference type="EMBL" id="FLQX01000090">
    <property type="protein sequence ID" value="SBT04779.1"/>
    <property type="molecule type" value="Genomic_DNA"/>
</dbReference>
<reference evidence="7 8" key="1">
    <citation type="submission" date="2016-06" db="EMBL/GenBank/DDBJ databases">
        <authorList>
            <person name="Kjaerup R.B."/>
            <person name="Dalgaard T.S."/>
            <person name="Juul-Madsen H.R."/>
        </authorList>
    </citation>
    <scope>NUCLEOTIDE SEQUENCE [LARGE SCALE GENOMIC DNA]</scope>
    <source>
        <strain evidence="7">3</strain>
    </source>
</reference>
<evidence type="ECO:0000256" key="4">
    <source>
        <dbReference type="PROSITE-ProRule" id="PRU00354"/>
    </source>
</evidence>
<feature type="transmembrane region" description="Helical" evidence="5">
    <location>
        <begin position="343"/>
        <end position="368"/>
    </location>
</feature>
<evidence type="ECO:0000256" key="2">
    <source>
        <dbReference type="ARBA" id="ARBA00022679"/>
    </source>
</evidence>
<feature type="transmembrane region" description="Helical" evidence="5">
    <location>
        <begin position="26"/>
        <end position="55"/>
    </location>
</feature>
<keyword evidence="5" id="KW-0812">Transmembrane</keyword>
<dbReference type="RefSeq" id="WP_186406165.1">
    <property type="nucleotide sequence ID" value="NZ_FLQX01000090.1"/>
</dbReference>
<dbReference type="GO" id="GO:0006596">
    <property type="term" value="P:polyamine biosynthetic process"/>
    <property type="evidence" value="ECO:0007669"/>
    <property type="project" value="UniProtKB-UniRule"/>
</dbReference>
<feature type="transmembrane region" description="Helical" evidence="5">
    <location>
        <begin position="67"/>
        <end position="96"/>
    </location>
</feature>
<dbReference type="NCBIfam" id="NF037959">
    <property type="entry name" value="MFS_SpdSyn"/>
    <property type="match status" value="1"/>
</dbReference>
<evidence type="ECO:0000313" key="8">
    <source>
        <dbReference type="Proteomes" id="UP000199169"/>
    </source>
</evidence>
<feature type="transmembrane region" description="Helical" evidence="5">
    <location>
        <begin position="380"/>
        <end position="399"/>
    </location>
</feature>
<evidence type="ECO:0000313" key="7">
    <source>
        <dbReference type="EMBL" id="SBT04779.1"/>
    </source>
</evidence>
<dbReference type="PROSITE" id="PS51006">
    <property type="entry name" value="PABS_2"/>
    <property type="match status" value="1"/>
</dbReference>
<dbReference type="GO" id="GO:0016740">
    <property type="term" value="F:transferase activity"/>
    <property type="evidence" value="ECO:0007669"/>
    <property type="project" value="UniProtKB-UniRule"/>
</dbReference>
<dbReference type="CDD" id="cd02440">
    <property type="entry name" value="AdoMet_MTases"/>
    <property type="match status" value="1"/>
</dbReference>
<name>A0A1A8XHW3_9PROT</name>
<dbReference type="PANTHER" id="PTHR43317">
    <property type="entry name" value="THERMOSPERMINE SYNTHASE ACAULIS5"/>
    <property type="match status" value="1"/>
</dbReference>
<dbReference type="Pfam" id="PF01564">
    <property type="entry name" value="Spermine_synth"/>
    <property type="match status" value="1"/>
</dbReference>
<feature type="transmembrane region" description="Helical" evidence="5">
    <location>
        <begin position="437"/>
        <end position="454"/>
    </location>
</feature>
<gene>
    <name evidence="7" type="ORF">ACCAA_180055</name>
</gene>
<feature type="transmembrane region" description="Helical" evidence="5">
    <location>
        <begin position="229"/>
        <end position="249"/>
    </location>
</feature>
<feature type="transmembrane region" description="Helical" evidence="5">
    <location>
        <begin position="405"/>
        <end position="425"/>
    </location>
</feature>
<feature type="transmembrane region" description="Helical" evidence="5">
    <location>
        <begin position="181"/>
        <end position="201"/>
    </location>
</feature>
<dbReference type="STRING" id="1860102.ACCAA_180055"/>
<evidence type="ECO:0000259" key="6">
    <source>
        <dbReference type="PROSITE" id="PS51006"/>
    </source>
</evidence>
<feature type="transmembrane region" description="Helical" evidence="5">
    <location>
        <begin position="152"/>
        <end position="175"/>
    </location>
</feature>
<protein>
    <submittedName>
        <fullName evidence="7">Spermine synthase</fullName>
    </submittedName>
</protein>
<feature type="domain" description="PABS" evidence="6">
    <location>
        <begin position="533"/>
        <end position="703"/>
    </location>
</feature>
<dbReference type="AlphaFoldDB" id="A0A1A8XHW3"/>
<keyword evidence="2 4" id="KW-0808">Transferase</keyword>
<keyword evidence="8" id="KW-1185">Reference proteome</keyword>
<dbReference type="InterPro" id="IPR036259">
    <property type="entry name" value="MFS_trans_sf"/>
</dbReference>
<dbReference type="SUPFAM" id="SSF103473">
    <property type="entry name" value="MFS general substrate transporter"/>
    <property type="match status" value="1"/>
</dbReference>
<proteinExistence type="inferred from homology"/>
<evidence type="ECO:0000256" key="5">
    <source>
        <dbReference type="SAM" id="Phobius"/>
    </source>
</evidence>
<comment type="caution">
    <text evidence="4">Lacks conserved residue(s) required for the propagation of feature annotation.</text>
</comment>
<dbReference type="SUPFAM" id="SSF53335">
    <property type="entry name" value="S-adenosyl-L-methionine-dependent methyltransferases"/>
    <property type="match status" value="1"/>
</dbReference>
<organism evidence="7 8">
    <name type="scientific">Candidatus Accumulibacter aalborgensis</name>
    <dbReference type="NCBI Taxonomy" id="1860102"/>
    <lineage>
        <taxon>Bacteria</taxon>
        <taxon>Pseudomonadati</taxon>
        <taxon>Pseudomonadota</taxon>
        <taxon>Betaproteobacteria</taxon>
        <taxon>Candidatus Accumulibacter</taxon>
    </lineage>
</organism>
<dbReference type="Gene3D" id="3.40.50.150">
    <property type="entry name" value="Vaccinia Virus protein VP39"/>
    <property type="match status" value="1"/>
</dbReference>
<dbReference type="PANTHER" id="PTHR43317:SF1">
    <property type="entry name" value="THERMOSPERMINE SYNTHASE ACAULIS5"/>
    <property type="match status" value="1"/>
</dbReference>
<accession>A0A1A8XHW3</accession>
<keyword evidence="5" id="KW-1133">Transmembrane helix</keyword>
<evidence type="ECO:0000256" key="1">
    <source>
        <dbReference type="ARBA" id="ARBA00007867"/>
    </source>
</evidence>